<organism evidence="1 2">
    <name type="scientific">Coprinopsis cinerea (strain Okayama-7 / 130 / ATCC MYA-4618 / FGSC 9003)</name>
    <name type="common">Inky cap fungus</name>
    <name type="synonym">Hormographiella aspergillata</name>
    <dbReference type="NCBI Taxonomy" id="240176"/>
    <lineage>
        <taxon>Eukaryota</taxon>
        <taxon>Fungi</taxon>
        <taxon>Dikarya</taxon>
        <taxon>Basidiomycota</taxon>
        <taxon>Agaricomycotina</taxon>
        <taxon>Agaricomycetes</taxon>
        <taxon>Agaricomycetidae</taxon>
        <taxon>Agaricales</taxon>
        <taxon>Agaricineae</taxon>
        <taxon>Psathyrellaceae</taxon>
        <taxon>Coprinopsis</taxon>
    </lineage>
</organism>
<dbReference type="Proteomes" id="UP000001861">
    <property type="component" value="Unassembled WGS sequence"/>
</dbReference>
<gene>
    <name evidence="1" type="ORF">CC1G_12691</name>
</gene>
<dbReference type="InParanoid" id="A8NKY2"/>
<dbReference type="OMA" id="TALCERH"/>
<comment type="caution">
    <text evidence="1">The sequence shown here is derived from an EMBL/GenBank/DDBJ whole genome shotgun (WGS) entry which is preliminary data.</text>
</comment>
<protein>
    <submittedName>
        <fullName evidence="1">Protein kinase subdomain-containing protein PKL/ccin3</fullName>
    </submittedName>
</protein>
<keyword evidence="2" id="KW-1185">Reference proteome</keyword>
<name>A8NKY2_COPC7</name>
<dbReference type="VEuPathDB" id="FungiDB:CC1G_12691"/>
<dbReference type="HOGENOM" id="CLU_052197_0_0_1"/>
<evidence type="ECO:0000313" key="2">
    <source>
        <dbReference type="Proteomes" id="UP000001861"/>
    </source>
</evidence>
<dbReference type="RefSeq" id="XP_001834572.2">
    <property type="nucleotide sequence ID" value="XM_001834520.2"/>
</dbReference>
<proteinExistence type="predicted"/>
<dbReference type="GeneID" id="6011087"/>
<dbReference type="AlphaFoldDB" id="A8NKY2"/>
<dbReference type="OrthoDB" id="3182995at2759"/>
<dbReference type="GO" id="GO:0016301">
    <property type="term" value="F:kinase activity"/>
    <property type="evidence" value="ECO:0007669"/>
    <property type="project" value="UniProtKB-KW"/>
</dbReference>
<sequence length="299" mass="34033">MTLRASPSFPGAVWFQQDRAQPAPATWGPKDPSNFDGTLELCLVERISEGRIGVTYTAGVLSAVSLNGRDVRSSLPSTTLCLKFAKPEFSRSLAREAWFYEQLSSLQVCIRALDGVDREVLFEDTDTIPDNMDQYPSADWLTDDVPENDDQEIYENRPSKLDSPWSEWNQDHDAKPTISVLVLELLGEPCTGWKTKADKFAFVAGRLSIKEVMDDLAELGVMHDNLTPWNTLAFKPSPHGEEARLCPRHKVVHPWRIIDFDRSTMADPNNLNEYGRRMFTDTQYILDNIAVEFEFWAWQ</sequence>
<keyword evidence="1" id="KW-0418">Kinase</keyword>
<reference evidence="1 2" key="1">
    <citation type="journal article" date="2010" name="Proc. Natl. Acad. Sci. U.S.A.">
        <title>Insights into evolution of multicellular fungi from the assembled chromosomes of the mushroom Coprinopsis cinerea (Coprinus cinereus).</title>
        <authorList>
            <person name="Stajich J.E."/>
            <person name="Wilke S.K."/>
            <person name="Ahren D."/>
            <person name="Au C.H."/>
            <person name="Birren B.W."/>
            <person name="Borodovsky M."/>
            <person name="Burns C."/>
            <person name="Canback B."/>
            <person name="Casselton L.A."/>
            <person name="Cheng C.K."/>
            <person name="Deng J."/>
            <person name="Dietrich F.S."/>
            <person name="Fargo D.C."/>
            <person name="Farman M.L."/>
            <person name="Gathman A.C."/>
            <person name="Goldberg J."/>
            <person name="Guigo R."/>
            <person name="Hoegger P.J."/>
            <person name="Hooker J.B."/>
            <person name="Huggins A."/>
            <person name="James T.Y."/>
            <person name="Kamada T."/>
            <person name="Kilaru S."/>
            <person name="Kodira C."/>
            <person name="Kues U."/>
            <person name="Kupfer D."/>
            <person name="Kwan H.S."/>
            <person name="Lomsadze A."/>
            <person name="Li W."/>
            <person name="Lilly W.W."/>
            <person name="Ma L.J."/>
            <person name="Mackey A.J."/>
            <person name="Manning G."/>
            <person name="Martin F."/>
            <person name="Muraguchi H."/>
            <person name="Natvig D.O."/>
            <person name="Palmerini H."/>
            <person name="Ramesh M.A."/>
            <person name="Rehmeyer C.J."/>
            <person name="Roe B.A."/>
            <person name="Shenoy N."/>
            <person name="Stanke M."/>
            <person name="Ter-Hovhannisyan V."/>
            <person name="Tunlid A."/>
            <person name="Velagapudi R."/>
            <person name="Vision T.J."/>
            <person name="Zeng Q."/>
            <person name="Zolan M.E."/>
            <person name="Pukkila P.J."/>
        </authorList>
    </citation>
    <scope>NUCLEOTIDE SEQUENCE [LARGE SCALE GENOMIC DNA]</scope>
    <source>
        <strain evidence="2">Okayama-7 / 130 / ATCC MYA-4618 / FGSC 9003</strain>
    </source>
</reference>
<keyword evidence="1" id="KW-0808">Transferase</keyword>
<evidence type="ECO:0000313" key="1">
    <source>
        <dbReference type="EMBL" id="EAU87250.2"/>
    </source>
</evidence>
<accession>A8NKY2</accession>
<dbReference type="KEGG" id="cci:CC1G_12691"/>
<dbReference type="EMBL" id="AACS02000010">
    <property type="protein sequence ID" value="EAU87250.2"/>
    <property type="molecule type" value="Genomic_DNA"/>
</dbReference>